<dbReference type="PROSITE" id="PS50835">
    <property type="entry name" value="IG_LIKE"/>
    <property type="match status" value="1"/>
</dbReference>
<keyword evidence="3" id="KW-1133">Transmembrane helix</keyword>
<keyword evidence="1" id="KW-0732">Signal</keyword>
<evidence type="ECO:0000256" key="1">
    <source>
        <dbReference type="ARBA" id="ARBA00022729"/>
    </source>
</evidence>
<feature type="domain" description="Ig-like" evidence="4">
    <location>
        <begin position="167"/>
        <end position="240"/>
    </location>
</feature>
<dbReference type="InterPro" id="IPR007110">
    <property type="entry name" value="Ig-like_dom"/>
</dbReference>
<reference evidence="5 6" key="1">
    <citation type="submission" date="2018-05" db="EMBL/GenBank/DDBJ databases">
        <authorList>
            <person name="Datahose"/>
        </authorList>
    </citation>
    <scope>NUCLEOTIDE SEQUENCE</scope>
</reference>
<dbReference type="AlphaFoldDB" id="A0AAX7SIB9"/>
<keyword evidence="6" id="KW-1185">Reference proteome</keyword>
<dbReference type="GO" id="GO:0007166">
    <property type="term" value="P:cell surface receptor signaling pathway"/>
    <property type="evidence" value="ECO:0007669"/>
    <property type="project" value="TreeGrafter"/>
</dbReference>
<dbReference type="GO" id="GO:0004888">
    <property type="term" value="F:transmembrane signaling receptor activity"/>
    <property type="evidence" value="ECO:0007669"/>
    <property type="project" value="TreeGrafter"/>
</dbReference>
<dbReference type="GeneTree" id="ENSGT00940000163711"/>
<dbReference type="GO" id="GO:0009897">
    <property type="term" value="C:external side of plasma membrane"/>
    <property type="evidence" value="ECO:0007669"/>
    <property type="project" value="TreeGrafter"/>
</dbReference>
<keyword evidence="2" id="KW-1015">Disulfide bond</keyword>
<protein>
    <recommendedName>
        <fullName evidence="4">Ig-like domain-containing protein</fullName>
    </recommendedName>
</protein>
<dbReference type="SMART" id="SM00408">
    <property type="entry name" value="IGc2"/>
    <property type="match status" value="1"/>
</dbReference>
<dbReference type="SMART" id="SM00409">
    <property type="entry name" value="IG"/>
    <property type="match status" value="2"/>
</dbReference>
<evidence type="ECO:0000256" key="2">
    <source>
        <dbReference type="ARBA" id="ARBA00023157"/>
    </source>
</evidence>
<keyword evidence="3" id="KW-0812">Transmembrane</keyword>
<dbReference type="SUPFAM" id="SSF48726">
    <property type="entry name" value="Immunoglobulin"/>
    <property type="match status" value="1"/>
</dbReference>
<dbReference type="Ensembl" id="ENSACLT00000052597.1">
    <property type="protein sequence ID" value="ENSACLP00000044269.1"/>
    <property type="gene ID" value="ENSACLG00000037735.1"/>
</dbReference>
<dbReference type="InterPro" id="IPR036179">
    <property type="entry name" value="Ig-like_dom_sf"/>
</dbReference>
<accession>A0AAX7SIB9</accession>
<dbReference type="Proteomes" id="UP000265100">
    <property type="component" value="Chromosome 3"/>
</dbReference>
<organism evidence="5 6">
    <name type="scientific">Astatotilapia calliptera</name>
    <name type="common">Eastern happy</name>
    <name type="synonym">Chromis callipterus</name>
    <dbReference type="NCBI Taxonomy" id="8154"/>
    <lineage>
        <taxon>Eukaryota</taxon>
        <taxon>Metazoa</taxon>
        <taxon>Chordata</taxon>
        <taxon>Craniata</taxon>
        <taxon>Vertebrata</taxon>
        <taxon>Euteleostomi</taxon>
        <taxon>Actinopterygii</taxon>
        <taxon>Neopterygii</taxon>
        <taxon>Teleostei</taxon>
        <taxon>Neoteleostei</taxon>
        <taxon>Acanthomorphata</taxon>
        <taxon>Ovalentaria</taxon>
        <taxon>Cichlomorphae</taxon>
        <taxon>Cichliformes</taxon>
        <taxon>Cichlidae</taxon>
        <taxon>African cichlids</taxon>
        <taxon>Pseudocrenilabrinae</taxon>
        <taxon>Haplochromini</taxon>
        <taxon>Astatotilapia</taxon>
    </lineage>
</organism>
<dbReference type="InterPro" id="IPR050488">
    <property type="entry name" value="Ig_Fc_receptor"/>
</dbReference>
<dbReference type="PANTHER" id="PTHR11481">
    <property type="entry name" value="IMMUNOGLOBULIN FC RECEPTOR"/>
    <property type="match status" value="1"/>
</dbReference>
<dbReference type="InterPro" id="IPR003598">
    <property type="entry name" value="Ig_sub2"/>
</dbReference>
<evidence type="ECO:0000313" key="5">
    <source>
        <dbReference type="Ensembl" id="ENSACLP00000044269.1"/>
    </source>
</evidence>
<reference evidence="6" key="2">
    <citation type="submission" date="2023-03" db="EMBL/GenBank/DDBJ databases">
        <authorList>
            <consortium name="Wellcome Sanger Institute Data Sharing"/>
        </authorList>
    </citation>
    <scope>NUCLEOTIDE SEQUENCE [LARGE SCALE GENOMIC DNA]</scope>
</reference>
<dbReference type="GO" id="GO:0006955">
    <property type="term" value="P:immune response"/>
    <property type="evidence" value="ECO:0007669"/>
    <property type="project" value="TreeGrafter"/>
</dbReference>
<reference evidence="5" key="4">
    <citation type="submission" date="2025-09" db="UniProtKB">
        <authorList>
            <consortium name="Ensembl"/>
        </authorList>
    </citation>
    <scope>IDENTIFICATION</scope>
</reference>
<keyword evidence="3" id="KW-0472">Membrane</keyword>
<feature type="transmembrane region" description="Helical" evidence="3">
    <location>
        <begin position="13"/>
        <end position="33"/>
    </location>
</feature>
<dbReference type="InterPro" id="IPR013783">
    <property type="entry name" value="Ig-like_fold"/>
</dbReference>
<reference evidence="5" key="3">
    <citation type="submission" date="2025-08" db="UniProtKB">
        <authorList>
            <consortium name="Ensembl"/>
        </authorList>
    </citation>
    <scope>IDENTIFICATION</scope>
</reference>
<feature type="transmembrane region" description="Helical" evidence="3">
    <location>
        <begin position="40"/>
        <end position="61"/>
    </location>
</feature>
<proteinExistence type="predicted"/>
<dbReference type="Pfam" id="PF13927">
    <property type="entry name" value="Ig_3"/>
    <property type="match status" value="1"/>
</dbReference>
<evidence type="ECO:0000259" key="4">
    <source>
        <dbReference type="PROSITE" id="PS50835"/>
    </source>
</evidence>
<dbReference type="InterPro" id="IPR003599">
    <property type="entry name" value="Ig_sub"/>
</dbReference>
<evidence type="ECO:0000313" key="6">
    <source>
        <dbReference type="Proteomes" id="UP000265100"/>
    </source>
</evidence>
<dbReference type="Gene3D" id="2.60.40.10">
    <property type="entry name" value="Immunoglobulins"/>
    <property type="match status" value="2"/>
</dbReference>
<sequence>VQNSTFKDILNNFVQFFFLIIHHYPCLHCYFLNTAFIRSLINYFHSGFFFGCCFFVCFFNFHPFLVSFSLPSFPTACLQVNPDRSQFFRYDNISLSCGEQLNNTGWKVKRKTLAGGTRPCSSGWGYASSGSTCIIGQTYPPDSGVYWCESVSGEQSNVVNITITDQPLILESPALPVSEGATVTLHCTPETKSFNQFFDFYKDGHCIKRNSTGEITIKRVSKSDEGLYKCSISGGEESLGSWLAVDASSQEFPSSTSAAEPAAPCSFSVLRLVFHLLVGTPYLVSTVLLGLIYRDRRRAQNAVKRMSTDHVIMEMVV</sequence>
<dbReference type="PANTHER" id="PTHR11481:SF64">
    <property type="entry name" value="FC RECEPTOR-LIKE PROTEIN 4"/>
    <property type="match status" value="1"/>
</dbReference>
<name>A0AAX7SIB9_ASTCA</name>
<feature type="transmembrane region" description="Helical" evidence="3">
    <location>
        <begin position="272"/>
        <end position="293"/>
    </location>
</feature>
<evidence type="ECO:0000256" key="3">
    <source>
        <dbReference type="SAM" id="Phobius"/>
    </source>
</evidence>